<dbReference type="EMBL" id="JAGEPF010000018">
    <property type="protein sequence ID" value="MBO2461503.1"/>
    <property type="molecule type" value="Genomic_DNA"/>
</dbReference>
<gene>
    <name evidence="1" type="ORF">J4709_28365</name>
</gene>
<protein>
    <submittedName>
        <fullName evidence="1">Uncharacterized protein</fullName>
    </submittedName>
</protein>
<keyword evidence="2" id="KW-1185">Reference proteome</keyword>
<sequence>MRAAADLPALLARCRTLQPDEQTGRAVRCDRIATWTATVYQPARGPERETVLCRGHALEHLPMALDAVLDRAPLRLAVYRRFGWAPEWSHVDFDGVQLGIAVDLAKSGVVTVDGTWYPEEPFSEPNSWAARLSYPATQAAGAAGARIPGSLGRFASRQAAVTAIVAMYPPVAEHLAELEKAGGKPRPRARRAAAHGAA</sequence>
<accession>A0ABS3RXM0</accession>
<comment type="caution">
    <text evidence="1">The sequence shown here is derived from an EMBL/GenBank/DDBJ whole genome shotgun (WGS) entry which is preliminary data.</text>
</comment>
<reference evidence="1 2" key="1">
    <citation type="submission" date="2021-03" db="EMBL/GenBank/DDBJ databases">
        <title>Actinomadura violae sp. nov., isolated from lichen in Thailand.</title>
        <authorList>
            <person name="Kanchanasin P."/>
            <person name="Saeng-In P."/>
            <person name="Phongsopitanun W."/>
            <person name="Yuki M."/>
            <person name="Kudo T."/>
            <person name="Ohkuma M."/>
            <person name="Tanasupawat S."/>
        </authorList>
    </citation>
    <scope>NUCLEOTIDE SEQUENCE [LARGE SCALE GENOMIC DNA]</scope>
    <source>
        <strain evidence="1 2">LCR2-06</strain>
    </source>
</reference>
<evidence type="ECO:0000313" key="1">
    <source>
        <dbReference type="EMBL" id="MBO2461503.1"/>
    </source>
</evidence>
<organism evidence="1 2">
    <name type="scientific">Actinomadura violacea</name>
    <dbReference type="NCBI Taxonomy" id="2819934"/>
    <lineage>
        <taxon>Bacteria</taxon>
        <taxon>Bacillati</taxon>
        <taxon>Actinomycetota</taxon>
        <taxon>Actinomycetes</taxon>
        <taxon>Streptosporangiales</taxon>
        <taxon>Thermomonosporaceae</taxon>
        <taxon>Actinomadura</taxon>
    </lineage>
</organism>
<proteinExistence type="predicted"/>
<evidence type="ECO:0000313" key="2">
    <source>
        <dbReference type="Proteomes" id="UP000680206"/>
    </source>
</evidence>
<name>A0ABS3RXM0_9ACTN</name>
<dbReference type="RefSeq" id="WP_208244862.1">
    <property type="nucleotide sequence ID" value="NZ_JAGEPF010000018.1"/>
</dbReference>
<dbReference type="Proteomes" id="UP000680206">
    <property type="component" value="Unassembled WGS sequence"/>
</dbReference>